<dbReference type="PANTHER" id="PTHR44314:SF1">
    <property type="entry name" value="CILIA- AND FLAGELLA-ASSOCIATED PROTEIN 70"/>
    <property type="match status" value="1"/>
</dbReference>
<keyword evidence="1" id="KW-0677">Repeat</keyword>
<dbReference type="GO" id="GO:0031514">
    <property type="term" value="C:motile cilium"/>
    <property type="evidence" value="ECO:0007669"/>
    <property type="project" value="TreeGrafter"/>
</dbReference>
<dbReference type="STRING" id="1676925.ENSPKIP00000021971"/>
<protein>
    <submittedName>
        <fullName evidence="4">Uncharacterized protein</fullName>
    </submittedName>
</protein>
<feature type="repeat" description="TPR" evidence="3">
    <location>
        <begin position="51"/>
        <end position="84"/>
    </location>
</feature>
<dbReference type="Ensembl" id="ENSPKIT00000002623.1">
    <property type="protein sequence ID" value="ENSPKIP00000021971.1"/>
    <property type="gene ID" value="ENSPKIG00000006162.1"/>
</dbReference>
<dbReference type="InterPro" id="IPR052628">
    <property type="entry name" value="CFAP70"/>
</dbReference>
<evidence type="ECO:0000313" key="4">
    <source>
        <dbReference type="Ensembl" id="ENSPKIP00000021971.1"/>
    </source>
</evidence>
<dbReference type="SMART" id="SM00028">
    <property type="entry name" value="TPR"/>
    <property type="match status" value="4"/>
</dbReference>
<evidence type="ECO:0000256" key="1">
    <source>
        <dbReference type="ARBA" id="ARBA00022737"/>
    </source>
</evidence>
<sequence length="179" mass="20062">SEALAQELLCPGGGPRCSYHLALARLQLMSGEFSSAEVSLQKALKDDIESPDTWAWLGHLHYLKGNYSQAQECYERTLDFVKDAADPHAVYLRLGQIYLQEKQLGELTEAEDALTEANALNNTDAEVWGYLSLVCLQTGRQLEAEQTYKYAMKLNLQKETLLQEIKDLQAQVGFGNPCF</sequence>
<dbReference type="InterPro" id="IPR019734">
    <property type="entry name" value="TPR_rpt"/>
</dbReference>
<dbReference type="Proteomes" id="UP000261540">
    <property type="component" value="Unplaced"/>
</dbReference>
<evidence type="ECO:0000256" key="2">
    <source>
        <dbReference type="ARBA" id="ARBA00022803"/>
    </source>
</evidence>
<keyword evidence="5" id="KW-1185">Reference proteome</keyword>
<dbReference type="GO" id="GO:0003341">
    <property type="term" value="P:cilium movement"/>
    <property type="evidence" value="ECO:0007669"/>
    <property type="project" value="TreeGrafter"/>
</dbReference>
<reference evidence="4" key="2">
    <citation type="submission" date="2025-09" db="UniProtKB">
        <authorList>
            <consortium name="Ensembl"/>
        </authorList>
    </citation>
    <scope>IDENTIFICATION</scope>
</reference>
<dbReference type="Gene3D" id="1.25.40.10">
    <property type="entry name" value="Tetratricopeptide repeat domain"/>
    <property type="match status" value="1"/>
</dbReference>
<dbReference type="AlphaFoldDB" id="A0A3B3RW37"/>
<dbReference type="Pfam" id="PF14559">
    <property type="entry name" value="TPR_19"/>
    <property type="match status" value="1"/>
</dbReference>
<dbReference type="PROSITE" id="PS50005">
    <property type="entry name" value="TPR"/>
    <property type="match status" value="1"/>
</dbReference>
<dbReference type="PANTHER" id="PTHR44314">
    <property type="entry name" value="CILIA- AND FLAGELLA-ASSOCIATED PROTEIN 70"/>
    <property type="match status" value="1"/>
</dbReference>
<accession>A0A3B3RW37</accession>
<organism evidence="4 5">
    <name type="scientific">Paramormyrops kingsleyae</name>
    <dbReference type="NCBI Taxonomy" id="1676925"/>
    <lineage>
        <taxon>Eukaryota</taxon>
        <taxon>Metazoa</taxon>
        <taxon>Chordata</taxon>
        <taxon>Craniata</taxon>
        <taxon>Vertebrata</taxon>
        <taxon>Euteleostomi</taxon>
        <taxon>Actinopterygii</taxon>
        <taxon>Neopterygii</taxon>
        <taxon>Teleostei</taxon>
        <taxon>Osteoglossocephala</taxon>
        <taxon>Osteoglossomorpha</taxon>
        <taxon>Osteoglossiformes</taxon>
        <taxon>Mormyridae</taxon>
        <taxon>Paramormyrops</taxon>
    </lineage>
</organism>
<dbReference type="GeneTree" id="ENSGT00390000013319"/>
<dbReference type="InterPro" id="IPR011990">
    <property type="entry name" value="TPR-like_helical_dom_sf"/>
</dbReference>
<evidence type="ECO:0000256" key="3">
    <source>
        <dbReference type="PROSITE-ProRule" id="PRU00339"/>
    </source>
</evidence>
<reference evidence="4" key="1">
    <citation type="submission" date="2025-08" db="UniProtKB">
        <authorList>
            <consortium name="Ensembl"/>
        </authorList>
    </citation>
    <scope>IDENTIFICATION</scope>
</reference>
<evidence type="ECO:0000313" key="5">
    <source>
        <dbReference type="Proteomes" id="UP000261540"/>
    </source>
</evidence>
<keyword evidence="2 3" id="KW-0802">TPR repeat</keyword>
<dbReference type="GO" id="GO:0060271">
    <property type="term" value="P:cilium assembly"/>
    <property type="evidence" value="ECO:0007669"/>
    <property type="project" value="TreeGrafter"/>
</dbReference>
<dbReference type="GO" id="GO:0070062">
    <property type="term" value="C:extracellular exosome"/>
    <property type="evidence" value="ECO:0007669"/>
    <property type="project" value="TreeGrafter"/>
</dbReference>
<name>A0A3B3RW37_9TELE</name>
<proteinExistence type="predicted"/>
<dbReference type="SUPFAM" id="SSF48452">
    <property type="entry name" value="TPR-like"/>
    <property type="match status" value="1"/>
</dbReference>